<evidence type="ECO:0000256" key="1">
    <source>
        <dbReference type="SAM" id="MobiDB-lite"/>
    </source>
</evidence>
<reference evidence="3 4" key="1">
    <citation type="submission" date="2020-08" db="EMBL/GenBank/DDBJ databases">
        <title>Plant Genome Project.</title>
        <authorList>
            <person name="Zhang R.-G."/>
        </authorList>
    </citation>
    <scope>NUCLEOTIDE SEQUENCE [LARGE SCALE GENOMIC DNA]</scope>
    <source>
        <tissue evidence="3">Rhizome</tissue>
    </source>
</reference>
<proteinExistence type="predicted"/>
<dbReference type="PANTHER" id="PTHR35513">
    <property type="entry name" value="OS02G0158600 PROTEIN"/>
    <property type="match status" value="1"/>
</dbReference>
<name>A0A8J5ET85_ZINOF</name>
<evidence type="ECO:0000313" key="4">
    <source>
        <dbReference type="Proteomes" id="UP000734854"/>
    </source>
</evidence>
<accession>A0A8J5ET85</accession>
<organism evidence="3 4">
    <name type="scientific">Zingiber officinale</name>
    <name type="common">Ginger</name>
    <name type="synonym">Amomum zingiber</name>
    <dbReference type="NCBI Taxonomy" id="94328"/>
    <lineage>
        <taxon>Eukaryota</taxon>
        <taxon>Viridiplantae</taxon>
        <taxon>Streptophyta</taxon>
        <taxon>Embryophyta</taxon>
        <taxon>Tracheophyta</taxon>
        <taxon>Spermatophyta</taxon>
        <taxon>Magnoliopsida</taxon>
        <taxon>Liliopsida</taxon>
        <taxon>Zingiberales</taxon>
        <taxon>Zingiberaceae</taxon>
        <taxon>Zingiber</taxon>
    </lineage>
</organism>
<feature type="domain" description="C2HC zinc finger plants" evidence="2">
    <location>
        <begin position="198"/>
        <end position="243"/>
    </location>
</feature>
<feature type="compositionally biased region" description="Basic and acidic residues" evidence="1">
    <location>
        <begin position="1"/>
        <end position="14"/>
    </location>
</feature>
<dbReference type="Pfam" id="PF25017">
    <property type="entry name" value="zf-C2HC_3"/>
    <property type="match status" value="1"/>
</dbReference>
<dbReference type="PANTHER" id="PTHR35513:SF1">
    <property type="entry name" value="OS02G0158600 PROTEIN"/>
    <property type="match status" value="1"/>
</dbReference>
<keyword evidence="4" id="KW-1185">Reference proteome</keyword>
<evidence type="ECO:0000259" key="2">
    <source>
        <dbReference type="Pfam" id="PF25017"/>
    </source>
</evidence>
<sequence length="243" mass="25828">MEHMDADHPGERCDAAQGNAPGAVSPPLGTVAASGGVGGAGVQENAWSFLALARQLVDRGEPSLALQAVRKRSRLNPSPCTLGEVLLSMKKHFPSPDLVGLRRAAREGELLENKQCTLDLVLAAIRSGGGEQAVFEILHRARELYRNRLQTDAAADELASLFAECAIAEAQGPVRSSNNPPLAPLHVGPSIPLDSEGRSFLAMSGRQQVMLDAFADGSSFVCLKCGGLVSTNRKDEHFAYWCS</sequence>
<dbReference type="EMBL" id="JACMSC010000021">
    <property type="protein sequence ID" value="KAG6469726.1"/>
    <property type="molecule type" value="Genomic_DNA"/>
</dbReference>
<feature type="region of interest" description="Disordered" evidence="1">
    <location>
        <begin position="1"/>
        <end position="27"/>
    </location>
</feature>
<dbReference type="Proteomes" id="UP000734854">
    <property type="component" value="Unassembled WGS sequence"/>
</dbReference>
<protein>
    <recommendedName>
        <fullName evidence="2">C2HC zinc finger plants domain-containing protein</fullName>
    </recommendedName>
</protein>
<dbReference type="InterPro" id="IPR056971">
    <property type="entry name" value="Znf-C2HC_3"/>
</dbReference>
<gene>
    <name evidence="3" type="ORF">ZIOFF_070656</name>
</gene>
<comment type="caution">
    <text evidence="3">The sequence shown here is derived from an EMBL/GenBank/DDBJ whole genome shotgun (WGS) entry which is preliminary data.</text>
</comment>
<evidence type="ECO:0000313" key="3">
    <source>
        <dbReference type="EMBL" id="KAG6469726.1"/>
    </source>
</evidence>
<dbReference type="AlphaFoldDB" id="A0A8J5ET85"/>